<organism evidence="2 3">
    <name type="scientific">Microbulbifer rhizosphaerae</name>
    <dbReference type="NCBI Taxonomy" id="1562603"/>
    <lineage>
        <taxon>Bacteria</taxon>
        <taxon>Pseudomonadati</taxon>
        <taxon>Pseudomonadota</taxon>
        <taxon>Gammaproteobacteria</taxon>
        <taxon>Cellvibrionales</taxon>
        <taxon>Microbulbiferaceae</taxon>
        <taxon>Microbulbifer</taxon>
    </lineage>
</organism>
<dbReference type="Pfam" id="PF13621">
    <property type="entry name" value="Cupin_8"/>
    <property type="match status" value="1"/>
</dbReference>
<evidence type="ECO:0000259" key="1">
    <source>
        <dbReference type="PROSITE" id="PS51184"/>
    </source>
</evidence>
<dbReference type="SUPFAM" id="SSF51197">
    <property type="entry name" value="Clavaminate synthase-like"/>
    <property type="match status" value="1"/>
</dbReference>
<proteinExistence type="predicted"/>
<evidence type="ECO:0000313" key="2">
    <source>
        <dbReference type="EMBL" id="MBB3062493.1"/>
    </source>
</evidence>
<accession>A0A7W4WDY8</accession>
<dbReference type="InterPro" id="IPR014710">
    <property type="entry name" value="RmlC-like_jellyroll"/>
</dbReference>
<reference evidence="2 3" key="1">
    <citation type="submission" date="2020-08" db="EMBL/GenBank/DDBJ databases">
        <title>Genomic Encyclopedia of Type Strains, Phase III (KMG-III): the genomes of soil and plant-associated and newly described type strains.</title>
        <authorList>
            <person name="Whitman W."/>
        </authorList>
    </citation>
    <scope>NUCLEOTIDE SEQUENCE [LARGE SCALE GENOMIC DNA]</scope>
    <source>
        <strain evidence="2 3">CECT 8799</strain>
    </source>
</reference>
<dbReference type="RefSeq" id="WP_183461852.1">
    <property type="nucleotide sequence ID" value="NZ_JACHWZ010000017.1"/>
</dbReference>
<dbReference type="PANTHER" id="PTHR12461:SF105">
    <property type="entry name" value="HYPOXIA-INDUCIBLE FACTOR 1-ALPHA INHIBITOR"/>
    <property type="match status" value="1"/>
</dbReference>
<dbReference type="InterPro" id="IPR041667">
    <property type="entry name" value="Cupin_8"/>
</dbReference>
<dbReference type="PANTHER" id="PTHR12461">
    <property type="entry name" value="HYPOXIA-INDUCIBLE FACTOR 1 ALPHA INHIBITOR-RELATED"/>
    <property type="match status" value="1"/>
</dbReference>
<protein>
    <recommendedName>
        <fullName evidence="1">JmjC domain-containing protein</fullName>
    </recommendedName>
</protein>
<keyword evidence="3" id="KW-1185">Reference proteome</keyword>
<dbReference type="EMBL" id="JACHWZ010000017">
    <property type="protein sequence ID" value="MBB3062493.1"/>
    <property type="molecule type" value="Genomic_DNA"/>
</dbReference>
<dbReference type="Proteomes" id="UP000535937">
    <property type="component" value="Unassembled WGS sequence"/>
</dbReference>
<dbReference type="AlphaFoldDB" id="A0A7W4WDY8"/>
<sequence>MTGITKQTKTIQNCAPGEIPEEMLCSAEPVVIKGLVKDWKLVGEAGKSSYAAVEYLKSYYSGKPALINIGHPGIDGRYFYNDDLKSLNYDTVKAQIDEALSLILKAETDPERPSYYISSTSIDSHFPGLREENDLDIPRKERSYPVSPPQMKIWIGTRSIATCHYDALDNIACCIAGRRRFTLFPPSQIKNLYFGPLDLTPGGQAISMVDFDNPDFEKYPRFRDALAAGQVADLEPGDAVYIPSMWMHHVESFSSFNVLVNYWWDDAPMYTGSGMNALYHGILSLRDKPEHEKEGWKQLFDYYVFGPSELAGEHLPEHARGVLGELDEIKSRQLRAMLLQKLNR</sequence>
<dbReference type="SMART" id="SM00558">
    <property type="entry name" value="JmjC"/>
    <property type="match status" value="1"/>
</dbReference>
<comment type="caution">
    <text evidence="2">The sequence shown here is derived from an EMBL/GenBank/DDBJ whole genome shotgun (WGS) entry which is preliminary data.</text>
</comment>
<dbReference type="InterPro" id="IPR003347">
    <property type="entry name" value="JmjC_dom"/>
</dbReference>
<evidence type="ECO:0000313" key="3">
    <source>
        <dbReference type="Proteomes" id="UP000535937"/>
    </source>
</evidence>
<dbReference type="Gene3D" id="2.60.120.10">
    <property type="entry name" value="Jelly Rolls"/>
    <property type="match status" value="1"/>
</dbReference>
<feature type="domain" description="JmjC" evidence="1">
    <location>
        <begin position="115"/>
        <end position="279"/>
    </location>
</feature>
<name>A0A7W4WDY8_9GAMM</name>
<gene>
    <name evidence="2" type="ORF">FHS09_003342</name>
</gene>
<dbReference type="PROSITE" id="PS51184">
    <property type="entry name" value="JMJC"/>
    <property type="match status" value="1"/>
</dbReference>